<comment type="caution">
    <text evidence="3">The sequence shown here is derived from an EMBL/GenBank/DDBJ whole genome shotgun (WGS) entry which is preliminary data.</text>
</comment>
<proteinExistence type="predicted"/>
<feature type="region of interest" description="Disordered" evidence="1">
    <location>
        <begin position="693"/>
        <end position="722"/>
    </location>
</feature>
<dbReference type="Proteomes" id="UP001470230">
    <property type="component" value="Unassembled WGS sequence"/>
</dbReference>
<dbReference type="EMBL" id="JAPFFF010000012">
    <property type="protein sequence ID" value="KAK8875350.1"/>
    <property type="molecule type" value="Genomic_DNA"/>
</dbReference>
<dbReference type="PANTHER" id="PTHR13298">
    <property type="entry name" value="CYTOSOLIC REGULATOR PIANISSIMO"/>
    <property type="match status" value="1"/>
</dbReference>
<feature type="compositionally biased region" description="Low complexity" evidence="1">
    <location>
        <begin position="1128"/>
        <end position="1140"/>
    </location>
</feature>
<reference evidence="3 4" key="1">
    <citation type="submission" date="2024-04" db="EMBL/GenBank/DDBJ databases">
        <title>Tritrichomonas musculus Genome.</title>
        <authorList>
            <person name="Alves-Ferreira E."/>
            <person name="Grigg M."/>
            <person name="Lorenzi H."/>
            <person name="Galac M."/>
        </authorList>
    </citation>
    <scope>NUCLEOTIDE SEQUENCE [LARGE SCALE GENOMIC DNA]</scope>
    <source>
        <strain evidence="3 4">EAF2021</strain>
    </source>
</reference>
<feature type="compositionally biased region" description="Basic and acidic residues" evidence="1">
    <location>
        <begin position="1089"/>
        <end position="1105"/>
    </location>
</feature>
<sequence length="1547" mass="174655">MIDCDIVPALQEIIISRPPTNIIADILHSIQKEMSSHIVESQLDIDALAFILHQIYISHDINIRASVLNFCRKLEECSLSRITEKYMFDYLISQSLGQKIPLDMENATDCQLAANSGIASSDQIQLNRSNHQVQSHQNFHQIHHIFNCCDNFSKKNVSGQIEFIDEEKLACFKYIELLIKKGGHLSPAVIRSLVALYESDFAFHEGCKPSVIYLLAQSSINFTGDQKYLMPSVLRVFSSYLFKDATNMTIPALFAYSIENGLPLIYDDLFLMEFFWPLSNYSLFLESKKKTRRKSRSDPDNINFSRIEHIEGDIHEKTENAKQALIFFLRTWPGLLYFGIKNKAIEYLMICMAYKPTVIIDILRSLLNLKENTSSVTDGYSGFLLAELLKLGLIEKLNQRTSIFSQNALLHSKEETSSPSKARENNLPSSFSIFTSTLSSTRSASANFEKENSKITKSCEDFINEILPFTSHRLNNDNISTNYQVNQTLKPLNERKPTHRIFQRNSFLNSDADLEFYNMYSLLNINGDEYSSSVFSAPKNNNTSFKLNSDESFSRMIDVAQVITHKSSLISVNDVMGKKKDIDFMTIKWAEIQILLNVVLPYDQSEAAASSKLYTLMINFLSSNEFNAASPAKRIEMFEPYSSLLDLLLNGKVKDKCLEDNTKFKDLIVKTIDEIVQSKTVINYVNRNSKNNKPFGNLENRSDSVMRSPRSPMPLNNFSSTNSIPQKSMNKETFDMNSSKWFIFRLLMKIMSNSKGISILKKWKLDSNITTIGLKINNSQLADAILGEILFYPDASLAIPLFHSFLNSPNDDIPKYALSQLKILRRKLPNFIQQCFKPILIQHIKDLKPKEHLLNAASPIASKRTSKKSPKINVSLNTSLNFLGEIISTDEASLKTVCEDIELIRIIFNNSHLIFSLLLSREETRKTWDTNTMSTLIDGKIGSAEKNISLNEIRSSKNEKDSSSSNAINRSDRRGRRLSRENVMEGFGCITFDQMVDSEILRWMDTENLAYLRAFHTAVDATFSGTLEDAILSQPAIFVINDCAQPPPHLFGQLSKLPNGLKKLTPYIEELVNVLVTLIDNPNINTLNKNDKDKNSSESKDKNDDDNNANDSRSSLVLRNKSKRSRHGSSSPSKSVLISSKHGRVNSQIISRQAADENICSILFALAQFGSVPSTSDIVEELGIVEKMIQASVASPSYVVKGALISCLSLFAPSNYLSSILQRYKWQKFRFGNRTCIIPRKPRSLFRETAVKRLNVVTAANEESSNYSNYSNFSSSLEYSAPPIPKAPSSLQGDIKKRPPIGQNVPLKQSKTARQPSSSFDISVLSGFNNDSTIEDDTANLLLSIIFDPSYIKKLSSGVTFDIKDKDNSEIDDVNKNKNNLVLLNLSSISASNSSSPSIMNAVLEIQKKIGKPKINRNLKIWANKLISSYAVENNARDLINCLFEDISLMDLPENIENTISPENKLTITAKFNQFCKSAQGMYKNKSFKDVEPLVLSLDEIAKVKLPFPEASLTSKDFEKVTSMHQIDFYELPLEKKEEIRKKLRGE</sequence>
<gene>
    <name evidence="3" type="ORF">M9Y10_005515</name>
</gene>
<dbReference type="PANTHER" id="PTHR13298:SF11">
    <property type="entry name" value="RAPAMYCIN-INSENSITIVE COMPANION OF MTOR"/>
    <property type="match status" value="1"/>
</dbReference>
<dbReference type="SUPFAM" id="SSF48371">
    <property type="entry name" value="ARM repeat"/>
    <property type="match status" value="1"/>
</dbReference>
<dbReference type="SMART" id="SM01310">
    <property type="entry name" value="RICTOR_V"/>
    <property type="match status" value="1"/>
</dbReference>
<evidence type="ECO:0000313" key="4">
    <source>
        <dbReference type="Proteomes" id="UP001470230"/>
    </source>
</evidence>
<feature type="region of interest" description="Disordered" evidence="1">
    <location>
        <begin position="1291"/>
        <end position="1314"/>
    </location>
</feature>
<keyword evidence="4" id="KW-1185">Reference proteome</keyword>
<protein>
    <recommendedName>
        <fullName evidence="2">Rapamycin-insensitive companion of mTOR domain-containing protein</fullName>
    </recommendedName>
</protein>
<dbReference type="InterPro" id="IPR029452">
    <property type="entry name" value="RICTOR_V"/>
</dbReference>
<name>A0ABR2JEL1_9EUKA</name>
<evidence type="ECO:0000313" key="3">
    <source>
        <dbReference type="EMBL" id="KAK8875350.1"/>
    </source>
</evidence>
<feature type="domain" description="Rapamycin-insensitive companion of mTOR" evidence="2">
    <location>
        <begin position="1156"/>
        <end position="1228"/>
    </location>
</feature>
<accession>A0ABR2JEL1</accession>
<dbReference type="InterPro" id="IPR028268">
    <property type="entry name" value="Pianissimo_fam"/>
</dbReference>
<evidence type="ECO:0000256" key="1">
    <source>
        <dbReference type="SAM" id="MobiDB-lite"/>
    </source>
</evidence>
<dbReference type="InterPro" id="IPR016024">
    <property type="entry name" value="ARM-type_fold"/>
</dbReference>
<feature type="region of interest" description="Disordered" evidence="1">
    <location>
        <begin position="1086"/>
        <end position="1140"/>
    </location>
</feature>
<feature type="region of interest" description="Disordered" evidence="1">
    <location>
        <begin position="954"/>
        <end position="975"/>
    </location>
</feature>
<evidence type="ECO:0000259" key="2">
    <source>
        <dbReference type="SMART" id="SM01310"/>
    </source>
</evidence>
<dbReference type="Pfam" id="PF14668">
    <property type="entry name" value="RICTOR_V"/>
    <property type="match status" value="1"/>
</dbReference>
<organism evidence="3 4">
    <name type="scientific">Tritrichomonas musculus</name>
    <dbReference type="NCBI Taxonomy" id="1915356"/>
    <lineage>
        <taxon>Eukaryota</taxon>
        <taxon>Metamonada</taxon>
        <taxon>Parabasalia</taxon>
        <taxon>Tritrichomonadida</taxon>
        <taxon>Tritrichomonadidae</taxon>
        <taxon>Tritrichomonas</taxon>
    </lineage>
</organism>